<comment type="caution">
    <text evidence="2">The sequence shown here is derived from an EMBL/GenBank/DDBJ whole genome shotgun (WGS) entry which is preliminary data.</text>
</comment>
<accession>A0A093XJ35</accession>
<dbReference type="PANTHER" id="PTHR40640:SF1">
    <property type="entry name" value="ANCHORED GLYCOPROTEIN, PUTATIVE (AFU_ORTHOLOGUE AFUA_8G04860)-RELATED"/>
    <property type="match status" value="1"/>
</dbReference>
<keyword evidence="1" id="KW-0732">Signal</keyword>
<dbReference type="AlphaFoldDB" id="A0A093XJ35"/>
<protein>
    <recommendedName>
        <fullName evidence="3">GPI anchored protein</fullName>
    </recommendedName>
</protein>
<reference evidence="2" key="1">
    <citation type="journal article" date="2014" name="PLoS Genet.">
        <title>Signature Gene Expression Reveals Novel Clues to the Molecular Mechanisms of Dimorphic Transition in Penicillium marneffei.</title>
        <authorList>
            <person name="Yang E."/>
            <person name="Wang G."/>
            <person name="Cai J."/>
            <person name="Woo P.C."/>
            <person name="Lau S.K."/>
            <person name="Yuen K.-Y."/>
            <person name="Chow W.-N."/>
            <person name="Lin X."/>
        </authorList>
    </citation>
    <scope>NUCLEOTIDE SEQUENCE [LARGE SCALE GENOMIC DNA]</scope>
    <source>
        <strain evidence="2">PM1</strain>
    </source>
</reference>
<dbReference type="PANTHER" id="PTHR40640">
    <property type="entry name" value="ANCHORED GLYCOPROTEIN, PUTATIVE (AFU_ORTHOLOGUE AFUA_8G04860)-RELATED"/>
    <property type="match status" value="1"/>
</dbReference>
<feature type="signal peptide" evidence="1">
    <location>
        <begin position="1"/>
        <end position="17"/>
    </location>
</feature>
<sequence length="200" mass="20407">MFPITLIYATFIGSAVAQSVTSLFLPGIMSQALVGSVIDSSGSTTTYSIACPSGTDADDCGVDGTMIAIEGPHTAIFNRIDADDEIAAFVSCDLENSPTATCTTTISGPGAGHNTGTSTKTFTNSSSMRIPVTITSAPSTGTSVSIPAAIRTATTIPPITSLALAQSPTGTTGDAYRMNPRNHLTVGGFLAAILNVIYYI</sequence>
<dbReference type="HOGENOM" id="CLU_1366663_0_0_1"/>
<dbReference type="EMBL" id="JPOX01000024">
    <property type="protein sequence ID" value="KFX45243.1"/>
    <property type="molecule type" value="Genomic_DNA"/>
</dbReference>
<gene>
    <name evidence="2" type="ORF">GQ26_0240950</name>
</gene>
<evidence type="ECO:0000256" key="1">
    <source>
        <dbReference type="SAM" id="SignalP"/>
    </source>
</evidence>
<evidence type="ECO:0008006" key="3">
    <source>
        <dbReference type="Google" id="ProtNLM"/>
    </source>
</evidence>
<name>A0A093XJ35_TALMA</name>
<organism evidence="2">
    <name type="scientific">Talaromyces marneffei PM1</name>
    <dbReference type="NCBI Taxonomy" id="1077442"/>
    <lineage>
        <taxon>Eukaryota</taxon>
        <taxon>Fungi</taxon>
        <taxon>Dikarya</taxon>
        <taxon>Ascomycota</taxon>
        <taxon>Pezizomycotina</taxon>
        <taxon>Eurotiomycetes</taxon>
        <taxon>Eurotiomycetidae</taxon>
        <taxon>Eurotiales</taxon>
        <taxon>Trichocomaceae</taxon>
        <taxon>Talaromyces</taxon>
        <taxon>Talaromyces sect. Talaromyces</taxon>
    </lineage>
</organism>
<evidence type="ECO:0000313" key="2">
    <source>
        <dbReference type="EMBL" id="KFX45243.1"/>
    </source>
</evidence>
<proteinExistence type="predicted"/>
<feature type="chain" id="PRO_5001889002" description="GPI anchored protein" evidence="1">
    <location>
        <begin position="18"/>
        <end position="200"/>
    </location>
</feature>